<evidence type="ECO:0000313" key="1">
    <source>
        <dbReference type="EMBL" id="ETW35908.1"/>
    </source>
</evidence>
<gene>
    <name evidence="1" type="ORF">PFTANZ_03501</name>
</gene>
<proteinExistence type="predicted"/>
<dbReference type="EMBL" id="KI926445">
    <property type="protein sequence ID" value="ETW35908.1"/>
    <property type="molecule type" value="Genomic_DNA"/>
</dbReference>
<organism evidence="1 2">
    <name type="scientific">Plasmodium falciparum Tanzania</name>
    <name type="common">2000708</name>
    <dbReference type="NCBI Taxonomy" id="1036725"/>
    <lineage>
        <taxon>Eukaryota</taxon>
        <taxon>Sar</taxon>
        <taxon>Alveolata</taxon>
        <taxon>Apicomplexa</taxon>
        <taxon>Aconoidasida</taxon>
        <taxon>Haemosporida</taxon>
        <taxon>Plasmodiidae</taxon>
        <taxon>Plasmodium</taxon>
        <taxon>Plasmodium (Laverania)</taxon>
    </lineage>
</organism>
<evidence type="ECO:0000313" key="2">
    <source>
        <dbReference type="Proteomes" id="UP000030708"/>
    </source>
</evidence>
<dbReference type="AlphaFoldDB" id="A0A024W5U9"/>
<reference evidence="1 2" key="2">
    <citation type="submission" date="2013-02" db="EMBL/GenBank/DDBJ databases">
        <title>The Genome Sequence of Plasmodium falciparum Tanzania (2000708).</title>
        <authorList>
            <consortium name="The Broad Institute Genome Sequencing Platform"/>
            <consortium name="The Broad Institute Genome Sequencing Center for Infectious Disease"/>
            <person name="Neafsey D."/>
            <person name="Cheeseman I."/>
            <person name="Volkman S."/>
            <person name="Adams J."/>
            <person name="Walker B."/>
            <person name="Young S.K."/>
            <person name="Zeng Q."/>
            <person name="Gargeya S."/>
            <person name="Fitzgerald M."/>
            <person name="Haas B."/>
            <person name="Abouelleil A."/>
            <person name="Alvarado L."/>
            <person name="Arachchi H.M."/>
            <person name="Berlin A.M."/>
            <person name="Chapman S.B."/>
            <person name="Dewar J."/>
            <person name="Goldberg J."/>
            <person name="Griggs A."/>
            <person name="Gujja S."/>
            <person name="Hansen M."/>
            <person name="Howarth C."/>
            <person name="Imamovic A."/>
            <person name="Larimer J."/>
            <person name="McCowan C."/>
            <person name="Murphy C."/>
            <person name="Neiman D."/>
            <person name="Pearson M."/>
            <person name="Priest M."/>
            <person name="Roberts A."/>
            <person name="Saif S."/>
            <person name="Shea T."/>
            <person name="Sisk P."/>
            <person name="Sykes S."/>
            <person name="Wortman J."/>
            <person name="Nusbaum C."/>
            <person name="Birren B."/>
        </authorList>
    </citation>
    <scope>NUCLEOTIDE SEQUENCE [LARGE SCALE GENOMIC DNA]</scope>
    <source>
        <strain evidence="2">Tanzania (2000708)</strain>
    </source>
</reference>
<sequence>MLLKFYDNIKFTLIIISENNIIKYYLSNFMYDYKRFSYLFNGEDFFSFKRKCAISKMVI</sequence>
<dbReference type="Proteomes" id="UP000030708">
    <property type="component" value="Unassembled WGS sequence"/>
</dbReference>
<reference evidence="1 2" key="1">
    <citation type="submission" date="2013-02" db="EMBL/GenBank/DDBJ databases">
        <title>The Genome Annotation of Plasmodium falciparum Tanzania (2000708).</title>
        <authorList>
            <consortium name="The Broad Institute Genome Sequencing Platform"/>
            <consortium name="The Broad Institute Genome Sequencing Center for Infectious Disease"/>
            <person name="Neafsey D."/>
            <person name="Hoffman S."/>
            <person name="Volkman S."/>
            <person name="Rosenthal P."/>
            <person name="Walker B."/>
            <person name="Young S.K."/>
            <person name="Zeng Q."/>
            <person name="Gargeya S."/>
            <person name="Fitzgerald M."/>
            <person name="Haas B."/>
            <person name="Abouelleil A."/>
            <person name="Allen A.W."/>
            <person name="Alvarado L."/>
            <person name="Arachchi H.M."/>
            <person name="Berlin A.M."/>
            <person name="Chapman S.B."/>
            <person name="Gainer-Dewar J."/>
            <person name="Goldberg J."/>
            <person name="Griggs A."/>
            <person name="Gujja S."/>
            <person name="Hansen M."/>
            <person name="Howarth C."/>
            <person name="Imamovic A."/>
            <person name="Ireland A."/>
            <person name="Larimer J."/>
            <person name="McCowan C."/>
            <person name="Murphy C."/>
            <person name="Pearson M."/>
            <person name="Poon T.W."/>
            <person name="Priest M."/>
            <person name="Roberts A."/>
            <person name="Saif S."/>
            <person name="Shea T."/>
            <person name="Sisk P."/>
            <person name="Sykes S."/>
            <person name="Wortman J."/>
            <person name="Nusbaum C."/>
            <person name="Birren B."/>
        </authorList>
    </citation>
    <scope>NUCLEOTIDE SEQUENCE [LARGE SCALE GENOMIC DNA]</scope>
    <source>
        <strain evidence="2">Tanzania (2000708)</strain>
    </source>
</reference>
<name>A0A024W5U9_PLAFA</name>
<accession>A0A024W5U9</accession>
<protein>
    <submittedName>
        <fullName evidence="1">Uncharacterized protein</fullName>
    </submittedName>
</protein>